<accession>A0AAV9VBR1</accession>
<dbReference type="InterPro" id="IPR037238">
    <property type="entry name" value="YbiA-like_sf"/>
</dbReference>
<proteinExistence type="predicted"/>
<dbReference type="Gene3D" id="1.10.357.40">
    <property type="entry name" value="YbiA-like"/>
    <property type="match status" value="1"/>
</dbReference>
<comment type="caution">
    <text evidence="2">The sequence shown here is derived from an EMBL/GenBank/DDBJ whole genome shotgun (WGS) entry which is preliminary data.</text>
</comment>
<feature type="domain" description="NADAR" evidence="1">
    <location>
        <begin position="67"/>
        <end position="225"/>
    </location>
</feature>
<evidence type="ECO:0000313" key="3">
    <source>
        <dbReference type="Proteomes" id="UP001375240"/>
    </source>
</evidence>
<evidence type="ECO:0000313" key="2">
    <source>
        <dbReference type="EMBL" id="KAK6359430.1"/>
    </source>
</evidence>
<dbReference type="EMBL" id="JAVHNQ010000001">
    <property type="protein sequence ID" value="KAK6359430.1"/>
    <property type="molecule type" value="Genomic_DNA"/>
</dbReference>
<gene>
    <name evidence="2" type="ORF">TWF696_000590</name>
</gene>
<dbReference type="SUPFAM" id="SSF143990">
    <property type="entry name" value="YbiA-like"/>
    <property type="match status" value="1"/>
</dbReference>
<name>A0AAV9VBR1_9PEZI</name>
<dbReference type="CDD" id="cd15457">
    <property type="entry name" value="NADAR"/>
    <property type="match status" value="1"/>
</dbReference>
<organism evidence="2 3">
    <name type="scientific">Orbilia brochopaga</name>
    <dbReference type="NCBI Taxonomy" id="3140254"/>
    <lineage>
        <taxon>Eukaryota</taxon>
        <taxon>Fungi</taxon>
        <taxon>Dikarya</taxon>
        <taxon>Ascomycota</taxon>
        <taxon>Pezizomycotina</taxon>
        <taxon>Orbiliomycetes</taxon>
        <taxon>Orbiliales</taxon>
        <taxon>Orbiliaceae</taxon>
        <taxon>Orbilia</taxon>
    </lineage>
</organism>
<dbReference type="AlphaFoldDB" id="A0AAV9VBR1"/>
<reference evidence="2 3" key="1">
    <citation type="submission" date="2019-10" db="EMBL/GenBank/DDBJ databases">
        <authorList>
            <person name="Palmer J.M."/>
        </authorList>
    </citation>
    <scope>NUCLEOTIDE SEQUENCE [LARGE SCALE GENOMIC DNA]</scope>
    <source>
        <strain evidence="2 3">TWF696</strain>
    </source>
</reference>
<evidence type="ECO:0000259" key="1">
    <source>
        <dbReference type="Pfam" id="PF08719"/>
    </source>
</evidence>
<keyword evidence="3" id="KW-1185">Reference proteome</keyword>
<dbReference type="NCBIfam" id="TIGR02464">
    <property type="entry name" value="ribofla_fusion"/>
    <property type="match status" value="1"/>
</dbReference>
<dbReference type="InterPro" id="IPR012816">
    <property type="entry name" value="NADAR"/>
</dbReference>
<sequence length="237" mass="27000">MFGRSPLLLLEKHLTVQVGSVTLRRQYRAQYIPTESPIAIPLARRKMAAEASTSSSNTQIDTSDPIYFWKPEEPDGYLGQWYTSPFVSTLEDGSKVEYRNCEQYMMHQKGVLFAPDHPVTAEILAGNHTPKTIKALGRKVPDFDDDIWKKKRYEIVVQANYLKFTQDEKLKARLLETGNRELVEASPRDRIWGVGFGATNAPNMRARWGMNLLGKALMDVRERIRREERGTKVAGGV</sequence>
<dbReference type="Proteomes" id="UP001375240">
    <property type="component" value="Unassembled WGS sequence"/>
</dbReference>
<protein>
    <recommendedName>
        <fullName evidence="1">NADAR domain-containing protein</fullName>
    </recommendedName>
</protein>
<dbReference type="Pfam" id="PF08719">
    <property type="entry name" value="NADAR"/>
    <property type="match status" value="1"/>
</dbReference>